<name>A0A059CBZ5_EUCGR</name>
<sequence length="100" mass="10723">MANSRIARFVMEAAPPQFVSVMRHRSSQMLDTIKEEEREVGSSGPRSSPPKSQASRSPSPRCSLSSPSARASTTTSSRVATAGSGSFFHGVDRSLSMFES</sequence>
<organism evidence="2">
    <name type="scientific">Eucalyptus grandis</name>
    <name type="common">Flooded gum</name>
    <dbReference type="NCBI Taxonomy" id="71139"/>
    <lineage>
        <taxon>Eukaryota</taxon>
        <taxon>Viridiplantae</taxon>
        <taxon>Streptophyta</taxon>
        <taxon>Embryophyta</taxon>
        <taxon>Tracheophyta</taxon>
        <taxon>Spermatophyta</taxon>
        <taxon>Magnoliopsida</taxon>
        <taxon>eudicotyledons</taxon>
        <taxon>Gunneridae</taxon>
        <taxon>Pentapetalae</taxon>
        <taxon>rosids</taxon>
        <taxon>malvids</taxon>
        <taxon>Myrtales</taxon>
        <taxon>Myrtaceae</taxon>
        <taxon>Myrtoideae</taxon>
        <taxon>Eucalypteae</taxon>
        <taxon>Eucalyptus</taxon>
    </lineage>
</organism>
<dbReference type="Gramene" id="KCW75892">
    <property type="protein sequence ID" value="KCW75892"/>
    <property type="gene ID" value="EUGRSUZ_D00273"/>
</dbReference>
<dbReference type="EMBL" id="KK198756">
    <property type="protein sequence ID" value="KCW75892.1"/>
    <property type="molecule type" value="Genomic_DNA"/>
</dbReference>
<reference evidence="2" key="1">
    <citation type="submission" date="2013-07" db="EMBL/GenBank/DDBJ databases">
        <title>The genome of Eucalyptus grandis.</title>
        <authorList>
            <person name="Schmutz J."/>
            <person name="Hayes R."/>
            <person name="Myburg A."/>
            <person name="Tuskan G."/>
            <person name="Grattapaglia D."/>
            <person name="Rokhsar D.S."/>
        </authorList>
    </citation>
    <scope>NUCLEOTIDE SEQUENCE</scope>
    <source>
        <tissue evidence="2">Leaf extractions</tissue>
    </source>
</reference>
<dbReference type="PANTHER" id="PTHR35101:SF12">
    <property type="entry name" value="OS02G0162600 PROTEIN"/>
    <property type="match status" value="1"/>
</dbReference>
<evidence type="ECO:0000256" key="1">
    <source>
        <dbReference type="SAM" id="MobiDB-lite"/>
    </source>
</evidence>
<evidence type="ECO:0000313" key="2">
    <source>
        <dbReference type="EMBL" id="KCW75892.1"/>
    </source>
</evidence>
<gene>
    <name evidence="2" type="ORF">EUGRSUZ_D00273</name>
</gene>
<dbReference type="OrthoDB" id="783496at2759"/>
<feature type="compositionally biased region" description="Low complexity" evidence="1">
    <location>
        <begin position="41"/>
        <end position="86"/>
    </location>
</feature>
<protein>
    <submittedName>
        <fullName evidence="2">Uncharacterized protein</fullName>
    </submittedName>
</protein>
<dbReference type="OMA" id="FTSPCSA"/>
<proteinExistence type="predicted"/>
<dbReference type="AlphaFoldDB" id="A0A059CBZ5"/>
<feature type="region of interest" description="Disordered" evidence="1">
    <location>
        <begin position="23"/>
        <end position="100"/>
    </location>
</feature>
<dbReference type="eggNOG" id="ENOG502S76P">
    <property type="taxonomic scope" value="Eukaryota"/>
</dbReference>
<dbReference type="InParanoid" id="A0A059CBZ5"/>
<dbReference type="KEGG" id="egr:104440768"/>
<dbReference type="PANTHER" id="PTHR35101">
    <property type="entry name" value="OS02G0162600 PROTEIN"/>
    <property type="match status" value="1"/>
</dbReference>
<accession>A0A059CBZ5</accession>